<reference evidence="4" key="3">
    <citation type="submission" date="2025-09" db="UniProtKB">
        <authorList>
            <consortium name="Ensembl"/>
        </authorList>
    </citation>
    <scope>IDENTIFICATION</scope>
</reference>
<dbReference type="Pfam" id="PF13895">
    <property type="entry name" value="Ig_2"/>
    <property type="match status" value="2"/>
</dbReference>
<reference evidence="4" key="1">
    <citation type="submission" date="2019-06" db="EMBL/GenBank/DDBJ databases">
        <authorList>
            <consortium name="Wellcome Sanger Institute Data Sharing"/>
        </authorList>
    </citation>
    <scope>NUCLEOTIDE SEQUENCE [LARGE SCALE GENOMIC DNA]</scope>
</reference>
<dbReference type="InterPro" id="IPR003598">
    <property type="entry name" value="Ig_sub2"/>
</dbReference>
<keyword evidence="5" id="KW-1185">Reference proteome</keyword>
<evidence type="ECO:0000313" key="4">
    <source>
        <dbReference type="Ensembl" id="ENSSORP00005021657.1"/>
    </source>
</evidence>
<feature type="signal peptide" evidence="2">
    <location>
        <begin position="1"/>
        <end position="17"/>
    </location>
</feature>
<protein>
    <recommendedName>
        <fullName evidence="3">Ig-like domain-containing protein</fullName>
    </recommendedName>
</protein>
<evidence type="ECO:0000256" key="2">
    <source>
        <dbReference type="SAM" id="SignalP"/>
    </source>
</evidence>
<feature type="domain" description="Ig-like" evidence="3">
    <location>
        <begin position="83"/>
        <end position="178"/>
    </location>
</feature>
<gene>
    <name evidence="4" type="primary">LOC115435130</name>
</gene>
<keyword evidence="1" id="KW-0812">Transmembrane</keyword>
<keyword evidence="1" id="KW-1133">Transmembrane helix</keyword>
<dbReference type="InterPro" id="IPR013106">
    <property type="entry name" value="Ig_V-set"/>
</dbReference>
<dbReference type="SMART" id="SM00409">
    <property type="entry name" value="IG"/>
    <property type="match status" value="3"/>
</dbReference>
<dbReference type="Ensembl" id="ENSSORT00005022303.1">
    <property type="protein sequence ID" value="ENSSORP00005021657.1"/>
    <property type="gene ID" value="ENSSORG00005010592.1"/>
</dbReference>
<proteinExistence type="predicted"/>
<feature type="chain" id="PRO_5025452407" description="Ig-like domain-containing protein" evidence="2">
    <location>
        <begin position="18"/>
        <end position="352"/>
    </location>
</feature>
<evidence type="ECO:0000313" key="5">
    <source>
        <dbReference type="Proteomes" id="UP000472271"/>
    </source>
</evidence>
<dbReference type="InterPro" id="IPR003599">
    <property type="entry name" value="Ig_sub"/>
</dbReference>
<accession>A0A672ZYT5</accession>
<dbReference type="InterPro" id="IPR013783">
    <property type="entry name" value="Ig-like_fold"/>
</dbReference>
<organism evidence="4 5">
    <name type="scientific">Sphaeramia orbicularis</name>
    <name type="common">orbiculate cardinalfish</name>
    <dbReference type="NCBI Taxonomy" id="375764"/>
    <lineage>
        <taxon>Eukaryota</taxon>
        <taxon>Metazoa</taxon>
        <taxon>Chordata</taxon>
        <taxon>Craniata</taxon>
        <taxon>Vertebrata</taxon>
        <taxon>Euteleostomi</taxon>
        <taxon>Actinopterygii</taxon>
        <taxon>Neopterygii</taxon>
        <taxon>Teleostei</taxon>
        <taxon>Neoteleostei</taxon>
        <taxon>Acanthomorphata</taxon>
        <taxon>Gobiaria</taxon>
        <taxon>Kurtiformes</taxon>
        <taxon>Apogonoidei</taxon>
        <taxon>Apogonidae</taxon>
        <taxon>Apogoninae</taxon>
        <taxon>Sphaeramia</taxon>
    </lineage>
</organism>
<name>A0A672ZYT5_9TELE</name>
<reference evidence="4" key="2">
    <citation type="submission" date="2025-08" db="UniProtKB">
        <authorList>
            <consortium name="Ensembl"/>
        </authorList>
    </citation>
    <scope>IDENTIFICATION</scope>
</reference>
<dbReference type="Proteomes" id="UP000472271">
    <property type="component" value="Chromosome 16"/>
</dbReference>
<dbReference type="InterPro" id="IPR007110">
    <property type="entry name" value="Ig-like_dom"/>
</dbReference>
<dbReference type="PANTHER" id="PTHR46013">
    <property type="entry name" value="VASCULAR CELL ADHESION MOLECULE 1"/>
    <property type="match status" value="1"/>
</dbReference>
<dbReference type="PROSITE" id="PS50835">
    <property type="entry name" value="IG_LIKE"/>
    <property type="match status" value="2"/>
</dbReference>
<dbReference type="InParanoid" id="A0A672ZYT5"/>
<sequence>MFVFNVCVDACMHACVCVCVSSCSRYVFHSAGIFPDPLYQGRVEFQGGPGTHNCSLRISDLRPSDSGTYVFYAVVDHPTQKMPEQRGVQLLVADSSGTVGVLGPSSDVTVGGAITLSCCSLPVNPEAQVTWYKTTEAEPMHSGKAWSIRRATWDDSGSYYCQIQSRGRVQNSTQIRVDVQYAPRHTTVFIWPPEELPVALTCSSDANPAVAAFTWYQDAACNPTADLSFYQGRRTAATPTATGHTLSSVNITADANGLYCCVARNKHGWEKYTVEVKRSPAETSSSSGGKLIIVIIVTVAALLAVIAIAAFFMLRKQRSSRHHSYVLTETTSSAPACWRLSEGHGVTDGDKA</sequence>
<feature type="domain" description="Ig-like" evidence="3">
    <location>
        <begin position="183"/>
        <end position="277"/>
    </location>
</feature>
<dbReference type="SMART" id="SM00408">
    <property type="entry name" value="IGc2"/>
    <property type="match status" value="2"/>
</dbReference>
<dbReference type="PANTHER" id="PTHR46013:SF4">
    <property type="entry name" value="B-CELL RECEPTOR CD22-RELATED"/>
    <property type="match status" value="1"/>
</dbReference>
<evidence type="ECO:0000256" key="1">
    <source>
        <dbReference type="SAM" id="Phobius"/>
    </source>
</evidence>
<dbReference type="SUPFAM" id="SSF48726">
    <property type="entry name" value="Immunoglobulin"/>
    <property type="match status" value="2"/>
</dbReference>
<feature type="transmembrane region" description="Helical" evidence="1">
    <location>
        <begin position="291"/>
        <end position="314"/>
    </location>
</feature>
<dbReference type="Gene3D" id="2.60.40.10">
    <property type="entry name" value="Immunoglobulins"/>
    <property type="match status" value="3"/>
</dbReference>
<dbReference type="InterPro" id="IPR036179">
    <property type="entry name" value="Ig-like_dom_sf"/>
</dbReference>
<keyword evidence="1" id="KW-0472">Membrane</keyword>
<keyword evidence="2" id="KW-0732">Signal</keyword>
<dbReference type="AlphaFoldDB" id="A0A672ZYT5"/>
<dbReference type="Pfam" id="PF07686">
    <property type="entry name" value="V-set"/>
    <property type="match status" value="1"/>
</dbReference>
<evidence type="ECO:0000259" key="3">
    <source>
        <dbReference type="PROSITE" id="PS50835"/>
    </source>
</evidence>